<dbReference type="InterPro" id="IPR011701">
    <property type="entry name" value="MFS"/>
</dbReference>
<evidence type="ECO:0000256" key="7">
    <source>
        <dbReference type="ARBA" id="ARBA00023136"/>
    </source>
</evidence>
<dbReference type="EMBL" id="CP049109">
    <property type="protein sequence ID" value="QIG78398.1"/>
    <property type="molecule type" value="Genomic_DNA"/>
</dbReference>
<evidence type="ECO:0000256" key="5">
    <source>
        <dbReference type="ARBA" id="ARBA00022692"/>
    </source>
</evidence>
<feature type="transmembrane region" description="Helical" evidence="8">
    <location>
        <begin position="321"/>
        <end position="341"/>
    </location>
</feature>
<feature type="transmembrane region" description="Helical" evidence="8">
    <location>
        <begin position="294"/>
        <end position="315"/>
    </location>
</feature>
<keyword evidence="7 8" id="KW-0472">Membrane</keyword>
<organism evidence="10 11">
    <name type="scientific">Stakelama tenebrarum</name>
    <dbReference type="NCBI Taxonomy" id="2711215"/>
    <lineage>
        <taxon>Bacteria</taxon>
        <taxon>Pseudomonadati</taxon>
        <taxon>Pseudomonadota</taxon>
        <taxon>Alphaproteobacteria</taxon>
        <taxon>Sphingomonadales</taxon>
        <taxon>Sphingomonadaceae</taxon>
        <taxon>Stakelama</taxon>
    </lineage>
</organism>
<evidence type="ECO:0000313" key="10">
    <source>
        <dbReference type="EMBL" id="QIG78398.1"/>
    </source>
</evidence>
<dbReference type="Pfam" id="PF07690">
    <property type="entry name" value="MFS_1"/>
    <property type="match status" value="1"/>
</dbReference>
<dbReference type="RefSeq" id="WP_165325397.1">
    <property type="nucleotide sequence ID" value="NZ_CP049109.1"/>
</dbReference>
<evidence type="ECO:0000256" key="4">
    <source>
        <dbReference type="ARBA" id="ARBA00022475"/>
    </source>
</evidence>
<feature type="transmembrane region" description="Helical" evidence="8">
    <location>
        <begin position="115"/>
        <end position="136"/>
    </location>
</feature>
<feature type="transmembrane region" description="Helical" evidence="8">
    <location>
        <begin position="23"/>
        <end position="42"/>
    </location>
</feature>
<dbReference type="PANTHER" id="PTHR43271:SF2">
    <property type="entry name" value="BLL2771 PROTEIN"/>
    <property type="match status" value="1"/>
</dbReference>
<feature type="domain" description="Major facilitator superfamily (MFS) profile" evidence="9">
    <location>
        <begin position="23"/>
        <end position="408"/>
    </location>
</feature>
<comment type="similarity">
    <text evidence="2">Belongs to the major facilitator superfamily.</text>
</comment>
<dbReference type="AlphaFoldDB" id="A0A6G6Y106"/>
<evidence type="ECO:0000256" key="1">
    <source>
        <dbReference type="ARBA" id="ARBA00004651"/>
    </source>
</evidence>
<dbReference type="KEGG" id="spzr:G5C33_00370"/>
<evidence type="ECO:0000256" key="8">
    <source>
        <dbReference type="SAM" id="Phobius"/>
    </source>
</evidence>
<feature type="transmembrane region" description="Helical" evidence="8">
    <location>
        <begin position="148"/>
        <end position="173"/>
    </location>
</feature>
<dbReference type="GO" id="GO:0005886">
    <property type="term" value="C:plasma membrane"/>
    <property type="evidence" value="ECO:0007669"/>
    <property type="project" value="UniProtKB-SubCell"/>
</dbReference>
<name>A0A6G6Y106_9SPHN</name>
<proteinExistence type="inferred from homology"/>
<evidence type="ECO:0000313" key="11">
    <source>
        <dbReference type="Proteomes" id="UP000501568"/>
    </source>
</evidence>
<dbReference type="SUPFAM" id="SSF103473">
    <property type="entry name" value="MFS general substrate transporter"/>
    <property type="match status" value="1"/>
</dbReference>
<feature type="transmembrane region" description="Helical" evidence="8">
    <location>
        <begin position="263"/>
        <end position="282"/>
    </location>
</feature>
<dbReference type="InterPro" id="IPR020846">
    <property type="entry name" value="MFS_dom"/>
</dbReference>
<protein>
    <submittedName>
        <fullName evidence="10">Multidrug effflux MFS transporter</fullName>
    </submittedName>
</protein>
<evidence type="ECO:0000259" key="9">
    <source>
        <dbReference type="PROSITE" id="PS50850"/>
    </source>
</evidence>
<dbReference type="PROSITE" id="PS50850">
    <property type="entry name" value="MFS"/>
    <property type="match status" value="1"/>
</dbReference>
<keyword evidence="5 8" id="KW-0812">Transmembrane</keyword>
<dbReference type="CDD" id="cd17320">
    <property type="entry name" value="MFS_MdfA_MDR_like"/>
    <property type="match status" value="1"/>
</dbReference>
<feature type="transmembrane region" description="Helical" evidence="8">
    <location>
        <begin position="90"/>
        <end position="109"/>
    </location>
</feature>
<dbReference type="PANTHER" id="PTHR43271">
    <property type="entry name" value="BLL2771 PROTEIN"/>
    <property type="match status" value="1"/>
</dbReference>
<feature type="transmembrane region" description="Helical" evidence="8">
    <location>
        <begin position="179"/>
        <end position="197"/>
    </location>
</feature>
<dbReference type="Gene3D" id="1.20.1720.10">
    <property type="entry name" value="Multidrug resistance protein D"/>
    <property type="match status" value="1"/>
</dbReference>
<comment type="subcellular location">
    <subcellularLocation>
        <location evidence="1">Cell membrane</location>
        <topology evidence="1">Multi-pass membrane protein</topology>
    </subcellularLocation>
</comment>
<keyword evidence="4" id="KW-1003">Cell membrane</keyword>
<dbReference type="InterPro" id="IPR036259">
    <property type="entry name" value="MFS_trans_sf"/>
</dbReference>
<dbReference type="GO" id="GO:0022857">
    <property type="term" value="F:transmembrane transporter activity"/>
    <property type="evidence" value="ECO:0007669"/>
    <property type="project" value="InterPro"/>
</dbReference>
<gene>
    <name evidence="10" type="ORF">G5C33_00370</name>
</gene>
<reference evidence="10 11" key="1">
    <citation type="submission" date="2020-02" db="EMBL/GenBank/DDBJ databases">
        <authorList>
            <person name="Zheng R.K."/>
            <person name="Sun C.M."/>
        </authorList>
    </citation>
    <scope>NUCLEOTIDE SEQUENCE [LARGE SCALE GENOMIC DNA]</scope>
    <source>
        <strain evidence="11">zrk23</strain>
    </source>
</reference>
<dbReference type="Proteomes" id="UP000501568">
    <property type="component" value="Chromosome"/>
</dbReference>
<evidence type="ECO:0000256" key="3">
    <source>
        <dbReference type="ARBA" id="ARBA00022448"/>
    </source>
</evidence>
<keyword evidence="11" id="KW-1185">Reference proteome</keyword>
<feature type="transmembrane region" description="Helical" evidence="8">
    <location>
        <begin position="62"/>
        <end position="78"/>
    </location>
</feature>
<accession>A0A6G6Y106</accession>
<evidence type="ECO:0000256" key="2">
    <source>
        <dbReference type="ARBA" id="ARBA00008335"/>
    </source>
</evidence>
<feature type="transmembrane region" description="Helical" evidence="8">
    <location>
        <begin position="385"/>
        <end position="404"/>
    </location>
</feature>
<sequence length="413" mass="43732">MDQPATPVTAAPRDGAPLRFGEFVAIVAMMMGLSALGIDAMLPALPAIGDSLNIPGDNERQFIITAFLIGYGLAHLIYGPLSDRFGRKPVLAIGLLAYVLGSIACAVSGSFTAILLARAASGASVAAARVVIVAVVRDCYSGRAMAKVMSLAFMLFMATPILAPAFGQAVLALTGNWRFIFYGIGLLTLLALVWFLLRMPETHHAEARSSLDLRGLIARYRRVTRDRYLIGYTIASTAMAAGLFGFIASIQQIVFDIFERPDLLIVVFGAVAGTMSVSSFVNSRIVMHFGTRRISHTALLAMTGIAAGHLVLAAFGQETLWSFTLLQAVLMACFGLANANFSAMAMENMGPIAGTASSFQGFVMTLGGAIGGAVTGQFFDGTTVPLFIGFVLFGLVALAAILITEKGRLFRHN</sequence>
<evidence type="ECO:0000256" key="6">
    <source>
        <dbReference type="ARBA" id="ARBA00022989"/>
    </source>
</evidence>
<feature type="transmembrane region" description="Helical" evidence="8">
    <location>
        <begin position="229"/>
        <end position="251"/>
    </location>
</feature>
<keyword evidence="6 8" id="KW-1133">Transmembrane helix</keyword>
<keyword evidence="3" id="KW-0813">Transport</keyword>